<evidence type="ECO:0000256" key="8">
    <source>
        <dbReference type="ARBA" id="ARBA00023004"/>
    </source>
</evidence>
<dbReference type="InterPro" id="IPR002401">
    <property type="entry name" value="Cyt_P450_E_grp-I"/>
</dbReference>
<dbReference type="Gene3D" id="1.10.630.10">
    <property type="entry name" value="Cytochrome P450"/>
    <property type="match status" value="1"/>
</dbReference>
<dbReference type="EnsemblPlants" id="OMERI12G09530.1">
    <property type="protein sequence ID" value="OMERI12G09530.1"/>
    <property type="gene ID" value="OMERI12G09530"/>
</dbReference>
<dbReference type="Proteomes" id="UP000008021">
    <property type="component" value="Chromosome 12"/>
</dbReference>
<evidence type="ECO:0000256" key="6">
    <source>
        <dbReference type="ARBA" id="ARBA00022989"/>
    </source>
</evidence>
<keyword evidence="6" id="KW-1133">Transmembrane helix</keyword>
<evidence type="ECO:0000256" key="3">
    <source>
        <dbReference type="ARBA" id="ARBA00022617"/>
    </source>
</evidence>
<keyword evidence="12" id="KW-1185">Reference proteome</keyword>
<keyword evidence="4" id="KW-0812">Transmembrane</keyword>
<name>A0A0E0FCJ5_9ORYZ</name>
<accession>A0A0E0FCJ5</accession>
<evidence type="ECO:0000313" key="11">
    <source>
        <dbReference type="EnsemblPlants" id="OMERI12G09530.1"/>
    </source>
</evidence>
<evidence type="ECO:0000256" key="7">
    <source>
        <dbReference type="ARBA" id="ARBA00023002"/>
    </source>
</evidence>
<keyword evidence="3 10" id="KW-0349">Heme</keyword>
<keyword evidence="5 10" id="KW-0479">Metal-binding</keyword>
<proteinExistence type="inferred from homology"/>
<keyword evidence="9" id="KW-0503">Monooxygenase</keyword>
<evidence type="ECO:0008006" key="13">
    <source>
        <dbReference type="Google" id="ProtNLM"/>
    </source>
</evidence>
<dbReference type="GO" id="GO:0020037">
    <property type="term" value="F:heme binding"/>
    <property type="evidence" value="ECO:0007669"/>
    <property type="project" value="InterPro"/>
</dbReference>
<dbReference type="SUPFAM" id="SSF48264">
    <property type="entry name" value="Cytochrome P450"/>
    <property type="match status" value="1"/>
</dbReference>
<dbReference type="InterPro" id="IPR001128">
    <property type="entry name" value="Cyt_P450"/>
</dbReference>
<dbReference type="PANTHER" id="PTHR47955:SF11">
    <property type="entry name" value="4-HYDROXYPHENYLACETALDEHYDE OXIME MONOOXYGENASE"/>
    <property type="match status" value="1"/>
</dbReference>
<keyword evidence="7" id="KW-0560">Oxidoreductase</keyword>
<dbReference type="HOGENOM" id="CLU_001570_4_1_1"/>
<comment type="cofactor">
    <cofactor evidence="10">
        <name>heme</name>
        <dbReference type="ChEBI" id="CHEBI:30413"/>
    </cofactor>
</comment>
<evidence type="ECO:0000256" key="5">
    <source>
        <dbReference type="ARBA" id="ARBA00022723"/>
    </source>
</evidence>
<evidence type="ECO:0000256" key="1">
    <source>
        <dbReference type="ARBA" id="ARBA00004141"/>
    </source>
</evidence>
<dbReference type="eggNOG" id="KOG0156">
    <property type="taxonomic scope" value="Eukaryota"/>
</dbReference>
<reference evidence="11" key="1">
    <citation type="submission" date="2015-04" db="UniProtKB">
        <authorList>
            <consortium name="EnsemblPlants"/>
        </authorList>
    </citation>
    <scope>IDENTIFICATION</scope>
</reference>
<dbReference type="Gramene" id="OMERI12G09530.1">
    <property type="protein sequence ID" value="OMERI12G09530.1"/>
    <property type="gene ID" value="OMERI12G09530"/>
</dbReference>
<dbReference type="CDD" id="cd11072">
    <property type="entry name" value="CYP71-like"/>
    <property type="match status" value="1"/>
</dbReference>
<evidence type="ECO:0000313" key="12">
    <source>
        <dbReference type="Proteomes" id="UP000008021"/>
    </source>
</evidence>
<evidence type="ECO:0000256" key="4">
    <source>
        <dbReference type="ARBA" id="ARBA00022692"/>
    </source>
</evidence>
<dbReference type="GO" id="GO:0016020">
    <property type="term" value="C:membrane"/>
    <property type="evidence" value="ECO:0007669"/>
    <property type="project" value="UniProtKB-SubCell"/>
</dbReference>
<dbReference type="GO" id="GO:0005506">
    <property type="term" value="F:iron ion binding"/>
    <property type="evidence" value="ECO:0007669"/>
    <property type="project" value="InterPro"/>
</dbReference>
<dbReference type="STRING" id="40149.A0A0E0FCJ5"/>
<dbReference type="InterPro" id="IPR036396">
    <property type="entry name" value="Cyt_P450_sf"/>
</dbReference>
<protein>
    <recommendedName>
        <fullName evidence="13">Cytochrome P450</fullName>
    </recommendedName>
</protein>
<comment type="subcellular location">
    <subcellularLocation>
        <location evidence="1">Membrane</location>
        <topology evidence="1">Multi-pass membrane protein</topology>
    </subcellularLocation>
</comment>
<dbReference type="FunFam" id="1.10.630.10:FF:000043">
    <property type="entry name" value="Cytochrome P450 99A2"/>
    <property type="match status" value="1"/>
</dbReference>
<dbReference type="PANTHER" id="PTHR47955">
    <property type="entry name" value="CYTOCHROME P450 FAMILY 71 PROTEIN"/>
    <property type="match status" value="1"/>
</dbReference>
<feature type="binding site" description="axial binding residue" evidence="10">
    <location>
        <position position="460"/>
    </location>
    <ligand>
        <name>heme</name>
        <dbReference type="ChEBI" id="CHEBI:30413"/>
    </ligand>
    <ligandPart>
        <name>Fe</name>
        <dbReference type="ChEBI" id="CHEBI:18248"/>
    </ligandPart>
</feature>
<dbReference type="Pfam" id="PF00067">
    <property type="entry name" value="p450"/>
    <property type="match status" value="1"/>
</dbReference>
<dbReference type="GO" id="GO:0016705">
    <property type="term" value="F:oxidoreductase activity, acting on paired donors, with incorporation or reduction of molecular oxygen"/>
    <property type="evidence" value="ECO:0007669"/>
    <property type="project" value="InterPro"/>
</dbReference>
<keyword evidence="8 10" id="KW-0408">Iron</keyword>
<dbReference type="GO" id="GO:0004497">
    <property type="term" value="F:monooxygenase activity"/>
    <property type="evidence" value="ECO:0007669"/>
    <property type="project" value="UniProtKB-KW"/>
</dbReference>
<keyword evidence="6" id="KW-0472">Membrane</keyword>
<organism evidence="11">
    <name type="scientific">Oryza meridionalis</name>
    <dbReference type="NCBI Taxonomy" id="40149"/>
    <lineage>
        <taxon>Eukaryota</taxon>
        <taxon>Viridiplantae</taxon>
        <taxon>Streptophyta</taxon>
        <taxon>Embryophyta</taxon>
        <taxon>Tracheophyta</taxon>
        <taxon>Spermatophyta</taxon>
        <taxon>Magnoliopsida</taxon>
        <taxon>Liliopsida</taxon>
        <taxon>Poales</taxon>
        <taxon>Poaceae</taxon>
        <taxon>BOP clade</taxon>
        <taxon>Oryzoideae</taxon>
        <taxon>Oryzeae</taxon>
        <taxon>Oryzinae</taxon>
        <taxon>Oryza</taxon>
    </lineage>
</organism>
<reference evidence="11" key="2">
    <citation type="submission" date="2018-05" db="EMBL/GenBank/DDBJ databases">
        <title>OmerRS3 (Oryza meridionalis Reference Sequence Version 3).</title>
        <authorList>
            <person name="Zhang J."/>
            <person name="Kudrna D."/>
            <person name="Lee S."/>
            <person name="Talag J."/>
            <person name="Welchert J."/>
            <person name="Wing R.A."/>
        </authorList>
    </citation>
    <scope>NUCLEOTIDE SEQUENCE [LARGE SCALE GENOMIC DNA]</scope>
    <source>
        <strain evidence="11">cv. OR44</strain>
    </source>
</reference>
<sequence>MAISLITSLLFSLPQQWQPVVLTGLLSVIVSLLLLTRKGRLKLPPGPEQVPLLGNLHQLAGPQPHRALRDLARVHGPVMQLRLGKAPAVVLTSADAAWEALRGHDLDCCTRPVSAGTRRVTYGMKNVAFAPYGAYWREVRKLLMVELLSARRVKAAWYARHEQVEKLLSTLRRAEGKPVALDEHILSLSDGIIGTVAFGNIYGSDKFSQDKNFQHALDDVMEMLSGEGSSAEDLQLPTAVGRLVDRLTGFAARRERIFRQLDSFFEMVIEQHLDPNRAPPENGGDLVDVLIGHWKNNKPRGTFSFTKDHVKAIIFSTFVAGIDTNAATILWAMSELARKPRVLKKVQAEIRAIVGGNEKVQPDDISKLSYLRKVVKETLRLHPPTPLLLPRETMRHIQISGYDVLAKTRIYVNAWAIGRDPASWPNDPEEFNPERFEANEIDFKGEHPELMPFGTGRWICPGMAMATANIEFTLANLLFAFQWTLPEGTTPDNVCMEEEGRLVCHRKTPLVLVPTVYRHGLE</sequence>
<dbReference type="PRINTS" id="PR00385">
    <property type="entry name" value="P450"/>
</dbReference>
<evidence type="ECO:0000256" key="10">
    <source>
        <dbReference type="PIRSR" id="PIRSR602401-1"/>
    </source>
</evidence>
<evidence type="ECO:0000256" key="2">
    <source>
        <dbReference type="ARBA" id="ARBA00010617"/>
    </source>
</evidence>
<comment type="similarity">
    <text evidence="2">Belongs to the cytochrome P450 family.</text>
</comment>
<evidence type="ECO:0000256" key="9">
    <source>
        <dbReference type="ARBA" id="ARBA00023033"/>
    </source>
</evidence>
<dbReference type="PRINTS" id="PR00463">
    <property type="entry name" value="EP450I"/>
</dbReference>
<dbReference type="AlphaFoldDB" id="A0A0E0FCJ5"/>